<dbReference type="PRINTS" id="PR00115">
    <property type="entry name" value="F16BPHPHTASE"/>
</dbReference>
<feature type="domain" description="Methyltransferase small" evidence="15">
    <location>
        <begin position="71"/>
        <end position="200"/>
    </location>
</feature>
<dbReference type="Pfam" id="PF00316">
    <property type="entry name" value="FBPase"/>
    <property type="match status" value="1"/>
</dbReference>
<evidence type="ECO:0000259" key="16">
    <source>
        <dbReference type="Pfam" id="PF07995"/>
    </source>
</evidence>
<dbReference type="GO" id="GO:0003676">
    <property type="term" value="F:nucleic acid binding"/>
    <property type="evidence" value="ECO:0007669"/>
    <property type="project" value="InterPro"/>
</dbReference>
<keyword evidence="8" id="KW-0460">Magnesium</keyword>
<comment type="catalytic activity">
    <reaction evidence="1">
        <text>beta-D-fructose 1,6-bisphosphate + H2O = beta-D-fructose 6-phosphate + phosphate</text>
        <dbReference type="Rhea" id="RHEA:11064"/>
        <dbReference type="ChEBI" id="CHEBI:15377"/>
        <dbReference type="ChEBI" id="CHEBI:32966"/>
        <dbReference type="ChEBI" id="CHEBI:43474"/>
        <dbReference type="ChEBI" id="CHEBI:57634"/>
        <dbReference type="EC" id="3.1.3.11"/>
    </reaction>
</comment>
<dbReference type="SUPFAM" id="SSF50952">
    <property type="entry name" value="Soluble quinoprotein glucose dehydrogenase"/>
    <property type="match status" value="1"/>
</dbReference>
<dbReference type="InterPro" id="IPR012938">
    <property type="entry name" value="Glc/Sorbosone_DH"/>
</dbReference>
<sequence length="1096" mass="121223">MFKRIHHVAIICTDYTIELFSFENPPERPSRPEAAGLRHLAFEVDDVAAVATALNAKGVETEVLRIDEYTGTGTGVIALMMAQRFPSAHVDAVEIDELAALAAAKNCLNSAFADRMSVLYSSFEDFTATLKYSMIVSNPPYFVNDLKNPEKRKEIARHADEGFFDLLLKKAAEMLTEDGLIWLILPVKQAESVVVNAVLQKLFPSKIVHVYSDQTKASFRQIICLDTHGYLDDAVYKYFDECDEIWHAGDFGPDVAEKLKAFKPLKGVYGNIDDKEIRAEFPEHLRFNCENVAVWMTHIGGYPGKYAPNIKREIYTNPPKLFIAGHSHILKVMFDPKINCLHINPGAAGQFIIEKQADFSYAKGELSRLLRDIGIAAKIVNREVNKAGLVDILGDAGTVNIQGEGQKKLDVFANTQFISALTSGGECCIVATEEEDDFVPIDSPVSKNAKYIVCIDPLDGSSNIDVNVAVGTIFSIYRRKSVEGMATLADVLQKGTEQVAAGYVIYGSSTMLVYTTGKGVNGFTLDPSIGEFCLSHPNMKVPKDGSIYSINEGNYVHFPMGVKQYLKYAQLSLQQNKVKNLVKENEELQQFLEENRKTLIKEAKLEAQTIIKNANKLVENTIAGIKENQADKVATKQLRQDLQKSLVQHQVKEEKKPEKVVISTTAIEVGDWVQLNNTETMGQVMEINRGNLVLALGDLRSVVKKDRVQKISNKQAKKVVQSNSFSGRMSEAIGNFTAELDLRGMRGENAIQEVENPETLPDADIKTEVLTQSLKFPWEMIYGPDNFIWFTERAGKISRLNPLNGVITLVHTITEVTSAGEGGLLGMALHPQFSTNPYVYVVYDYGSGNNYKGKVVRFTFNNGVLSAPLVLLDQIPASSVHNGSRLLITPDLKLLVTTGDASAAAQAQNTNSLSGKILRLNLDGSIPSDNPLPNNPVWSYGHRNPQGLVMANNRLYSSEHGPDNDDEINLIQKGRNYGWPNVEGLCDKAEEKTFCALNNVVEPMLTWTPTIAPSGLTYYNSDYIPQWKNSLLVVALKGSRLLQLKLDESGTKIISAKDFLQNQFGRLRAICQSPDGKVYIGTSNGTNDQLIEISAR</sequence>
<name>A0A292PHY4_9PEZI</name>
<dbReference type="SUPFAM" id="SSF56300">
    <property type="entry name" value="Metallo-dependent phosphatases"/>
    <property type="match status" value="1"/>
</dbReference>
<dbReference type="PROSITE" id="PS00092">
    <property type="entry name" value="N6_MTASE"/>
    <property type="match status" value="1"/>
</dbReference>
<keyword evidence="6" id="KW-0479">Metal-binding</keyword>
<dbReference type="SUPFAM" id="SSF54593">
    <property type="entry name" value="Glyoxalase/Bleomycin resistance protein/Dihydroxybiphenyl dioxygenase"/>
    <property type="match status" value="1"/>
</dbReference>
<feature type="domain" description="Fructose-1-6-bisphosphatase class I N-terminal" evidence="14">
    <location>
        <begin position="349"/>
        <end position="537"/>
    </location>
</feature>
<dbReference type="GO" id="GO:0046872">
    <property type="term" value="F:metal ion binding"/>
    <property type="evidence" value="ECO:0007669"/>
    <property type="project" value="UniProtKB-KW"/>
</dbReference>
<dbReference type="GO" id="GO:0006094">
    <property type="term" value="P:gluconeogenesis"/>
    <property type="evidence" value="ECO:0007669"/>
    <property type="project" value="TreeGrafter"/>
</dbReference>
<accession>A0A292PHY4</accession>
<dbReference type="Proteomes" id="UP001412239">
    <property type="component" value="Unassembled WGS sequence"/>
</dbReference>
<feature type="domain" description="Glucose/Sorbosone dehydrogenase" evidence="16">
    <location>
        <begin position="774"/>
        <end position="1085"/>
    </location>
</feature>
<comment type="similarity">
    <text evidence="3 12">Belongs to the FBPase class 1 family.</text>
</comment>
<evidence type="ECO:0000256" key="12">
    <source>
        <dbReference type="RuleBase" id="RU000508"/>
    </source>
</evidence>
<dbReference type="InterPro" id="IPR000146">
    <property type="entry name" value="FBPase_class-1"/>
</dbReference>
<dbReference type="GO" id="GO:0005986">
    <property type="term" value="P:sucrose biosynthetic process"/>
    <property type="evidence" value="ECO:0007669"/>
    <property type="project" value="TreeGrafter"/>
</dbReference>
<protein>
    <recommendedName>
        <fullName evidence="4">fructose-bisphosphatase</fullName>
        <ecNumber evidence="4">3.1.3.11</ecNumber>
    </recommendedName>
    <alternativeName>
        <fullName evidence="11">D-fructose-1,6-bisphosphate 1-phosphohydrolase</fullName>
    </alternativeName>
</protein>
<dbReference type="InterPro" id="IPR011041">
    <property type="entry name" value="Quinoprot_gluc/sorb_DH_b-prop"/>
</dbReference>
<comment type="cofactor">
    <cofactor evidence="2">
        <name>Mg(2+)</name>
        <dbReference type="ChEBI" id="CHEBI:18420"/>
    </cofactor>
</comment>
<evidence type="ECO:0000256" key="4">
    <source>
        <dbReference type="ARBA" id="ARBA00013093"/>
    </source>
</evidence>
<keyword evidence="5" id="KW-0963">Cytoplasm</keyword>
<dbReference type="Gene3D" id="2.120.10.30">
    <property type="entry name" value="TolB, C-terminal domain"/>
    <property type="match status" value="1"/>
</dbReference>
<evidence type="ECO:0000256" key="10">
    <source>
        <dbReference type="ARBA" id="ARBA00024331"/>
    </source>
</evidence>
<evidence type="ECO:0000256" key="6">
    <source>
        <dbReference type="ARBA" id="ARBA00022723"/>
    </source>
</evidence>
<dbReference type="Gene3D" id="3.40.50.150">
    <property type="entry name" value="Vaccinia Virus protein VP39"/>
    <property type="match status" value="1"/>
</dbReference>
<dbReference type="GO" id="GO:0042132">
    <property type="term" value="F:fructose 1,6-bisphosphate 1-phosphatase activity"/>
    <property type="evidence" value="ECO:0007669"/>
    <property type="project" value="UniProtKB-EC"/>
</dbReference>
<dbReference type="InterPro" id="IPR033391">
    <property type="entry name" value="FBPase_N"/>
</dbReference>
<keyword evidence="13" id="KW-0175">Coiled coil</keyword>
<evidence type="ECO:0000256" key="9">
    <source>
        <dbReference type="ARBA" id="ARBA00023277"/>
    </source>
</evidence>
<reference evidence="17" key="1">
    <citation type="submission" date="2015-10" db="EMBL/GenBank/DDBJ databases">
        <authorList>
            <person name="Regsiter A."/>
            <person name="william w."/>
        </authorList>
    </citation>
    <scope>NUCLEOTIDE SEQUENCE</scope>
    <source>
        <strain evidence="17">Montdore</strain>
    </source>
</reference>
<evidence type="ECO:0000256" key="13">
    <source>
        <dbReference type="SAM" id="Coils"/>
    </source>
</evidence>
<dbReference type="SUPFAM" id="SSF56655">
    <property type="entry name" value="Carbohydrate phosphatase"/>
    <property type="match status" value="1"/>
</dbReference>
<evidence type="ECO:0000256" key="1">
    <source>
        <dbReference type="ARBA" id="ARBA00001273"/>
    </source>
</evidence>
<evidence type="ECO:0000313" key="18">
    <source>
        <dbReference type="Proteomes" id="UP001412239"/>
    </source>
</evidence>
<dbReference type="InterPro" id="IPR028343">
    <property type="entry name" value="FBPtase"/>
</dbReference>
<comment type="pathway">
    <text evidence="10">Carbohydrate biosynthesis.</text>
</comment>
<dbReference type="CDD" id="cd02440">
    <property type="entry name" value="AdoMet_MTases"/>
    <property type="match status" value="1"/>
</dbReference>
<evidence type="ECO:0000259" key="15">
    <source>
        <dbReference type="Pfam" id="PF05175"/>
    </source>
</evidence>
<evidence type="ECO:0000256" key="3">
    <source>
        <dbReference type="ARBA" id="ARBA00010941"/>
    </source>
</evidence>
<keyword evidence="9 12" id="KW-0119">Carbohydrate metabolism</keyword>
<gene>
    <name evidence="17" type="ORF">GSTUAT00009124001</name>
</gene>
<evidence type="ECO:0000256" key="5">
    <source>
        <dbReference type="ARBA" id="ARBA00022490"/>
    </source>
</evidence>
<evidence type="ECO:0000313" key="17">
    <source>
        <dbReference type="EMBL" id="CUS06796.1"/>
    </source>
</evidence>
<organism evidence="17 18">
    <name type="scientific">Tuber aestivum</name>
    <name type="common">summer truffle</name>
    <dbReference type="NCBI Taxonomy" id="59557"/>
    <lineage>
        <taxon>Eukaryota</taxon>
        <taxon>Fungi</taxon>
        <taxon>Dikarya</taxon>
        <taxon>Ascomycota</taxon>
        <taxon>Pezizomycotina</taxon>
        <taxon>Pezizomycetes</taxon>
        <taxon>Pezizales</taxon>
        <taxon>Tuberaceae</taxon>
        <taxon>Tuber</taxon>
    </lineage>
</organism>
<dbReference type="InterPro" id="IPR011042">
    <property type="entry name" value="6-blade_b-propeller_TolB-like"/>
</dbReference>
<dbReference type="GO" id="GO:0032259">
    <property type="term" value="P:methylation"/>
    <property type="evidence" value="ECO:0007669"/>
    <property type="project" value="InterPro"/>
</dbReference>
<dbReference type="Gene3D" id="3.30.540.10">
    <property type="entry name" value="Fructose-1,6-Bisphosphatase, subunit A, domain 1"/>
    <property type="match status" value="1"/>
</dbReference>
<dbReference type="CDD" id="cd00354">
    <property type="entry name" value="FBPase"/>
    <property type="match status" value="1"/>
</dbReference>
<dbReference type="InterPro" id="IPR029063">
    <property type="entry name" value="SAM-dependent_MTases_sf"/>
</dbReference>
<dbReference type="InterPro" id="IPR002052">
    <property type="entry name" value="DNA_methylase_N6_adenine_CS"/>
</dbReference>
<keyword evidence="7 12" id="KW-0378">Hydrolase</keyword>
<dbReference type="SUPFAM" id="SSF53335">
    <property type="entry name" value="S-adenosyl-L-methionine-dependent methyltransferases"/>
    <property type="match status" value="1"/>
</dbReference>
<dbReference type="FunFam" id="3.30.540.10:FF:000002">
    <property type="entry name" value="Fructose-1,6-bisphosphatase class 1"/>
    <property type="match status" value="1"/>
</dbReference>
<dbReference type="Pfam" id="PF05175">
    <property type="entry name" value="MTS"/>
    <property type="match status" value="1"/>
</dbReference>
<dbReference type="PANTHER" id="PTHR11556">
    <property type="entry name" value="FRUCTOSE-1,6-BISPHOSPHATASE-RELATED"/>
    <property type="match status" value="1"/>
</dbReference>
<keyword evidence="18" id="KW-1185">Reference proteome</keyword>
<dbReference type="PANTHER" id="PTHR11556:SF35">
    <property type="entry name" value="SEDOHEPTULOSE-1,7-BISPHOSPHATASE, CHLOROPLASTIC"/>
    <property type="match status" value="1"/>
</dbReference>
<dbReference type="Pfam" id="PF07995">
    <property type="entry name" value="GSDH"/>
    <property type="match status" value="1"/>
</dbReference>
<evidence type="ECO:0000256" key="8">
    <source>
        <dbReference type="ARBA" id="ARBA00022842"/>
    </source>
</evidence>
<dbReference type="InterPro" id="IPR029068">
    <property type="entry name" value="Glyas_Bleomycin-R_OHBP_Dase"/>
</dbReference>
<dbReference type="Gene3D" id="3.10.180.10">
    <property type="entry name" value="2,3-Dihydroxybiphenyl 1,2-Dioxygenase, domain 1"/>
    <property type="match status" value="1"/>
</dbReference>
<proteinExistence type="inferred from homology"/>
<dbReference type="GO" id="GO:0008757">
    <property type="term" value="F:S-adenosylmethionine-dependent methyltransferase activity"/>
    <property type="evidence" value="ECO:0007669"/>
    <property type="project" value="UniProtKB-ARBA"/>
</dbReference>
<dbReference type="GO" id="GO:0006002">
    <property type="term" value="P:fructose 6-phosphate metabolic process"/>
    <property type="evidence" value="ECO:0007669"/>
    <property type="project" value="TreeGrafter"/>
</dbReference>
<dbReference type="EC" id="3.1.3.11" evidence="4"/>
<dbReference type="GO" id="GO:0006000">
    <property type="term" value="P:fructose metabolic process"/>
    <property type="evidence" value="ECO:0007669"/>
    <property type="project" value="TreeGrafter"/>
</dbReference>
<evidence type="ECO:0000259" key="14">
    <source>
        <dbReference type="Pfam" id="PF00316"/>
    </source>
</evidence>
<dbReference type="InterPro" id="IPR029052">
    <property type="entry name" value="Metallo-depent_PP-like"/>
</dbReference>
<evidence type="ECO:0000256" key="11">
    <source>
        <dbReference type="ARBA" id="ARBA00032973"/>
    </source>
</evidence>
<dbReference type="EMBL" id="LN891339">
    <property type="protein sequence ID" value="CUS06796.1"/>
    <property type="molecule type" value="Genomic_DNA"/>
</dbReference>
<feature type="coiled-coil region" evidence="13">
    <location>
        <begin position="571"/>
        <end position="620"/>
    </location>
</feature>
<evidence type="ECO:0000256" key="2">
    <source>
        <dbReference type="ARBA" id="ARBA00001946"/>
    </source>
</evidence>
<evidence type="ECO:0000256" key="7">
    <source>
        <dbReference type="ARBA" id="ARBA00022801"/>
    </source>
</evidence>
<dbReference type="AlphaFoldDB" id="A0A292PHY4"/>
<dbReference type="InterPro" id="IPR007848">
    <property type="entry name" value="Small_mtfrase_dom"/>
</dbReference>
<dbReference type="GO" id="GO:0030388">
    <property type="term" value="P:fructose 1,6-bisphosphate metabolic process"/>
    <property type="evidence" value="ECO:0007669"/>
    <property type="project" value="TreeGrafter"/>
</dbReference>
<dbReference type="GO" id="GO:0005829">
    <property type="term" value="C:cytosol"/>
    <property type="evidence" value="ECO:0007669"/>
    <property type="project" value="TreeGrafter"/>
</dbReference>